<keyword evidence="2" id="KW-1185">Reference proteome</keyword>
<reference evidence="1 2" key="1">
    <citation type="submission" date="2023-01" db="EMBL/GenBank/DDBJ databases">
        <authorList>
            <person name="Kreplak J."/>
        </authorList>
    </citation>
    <scope>NUCLEOTIDE SEQUENCE [LARGE SCALE GENOMIC DNA]</scope>
</reference>
<dbReference type="Proteomes" id="UP001157006">
    <property type="component" value="Chromosome 3"/>
</dbReference>
<evidence type="ECO:0000313" key="1">
    <source>
        <dbReference type="EMBL" id="CAI8601762.1"/>
    </source>
</evidence>
<accession>A0AAV0ZUX7</accession>
<protein>
    <submittedName>
        <fullName evidence="1">Uncharacterized protein</fullName>
    </submittedName>
</protein>
<dbReference type="AlphaFoldDB" id="A0AAV0ZUX7"/>
<proteinExistence type="predicted"/>
<sequence>MTHKSHPPLGYVSLLPCPSKSGRRVEDVLVSPHVHKHGMRVASKVSSYCSGDHTVPNPRIDSNTSNGGATYLSMVGWHYFKDINTDEFLRVGRELVDTRSNFKTNQKLLFTPTLFKKAFKSNFSNTLED</sequence>
<name>A0AAV0ZUX7_VICFA</name>
<gene>
    <name evidence="1" type="ORF">VFH_III010200</name>
</gene>
<dbReference type="EMBL" id="OX451738">
    <property type="protein sequence ID" value="CAI8601762.1"/>
    <property type="molecule type" value="Genomic_DNA"/>
</dbReference>
<organism evidence="1 2">
    <name type="scientific">Vicia faba</name>
    <name type="common">Broad bean</name>
    <name type="synonym">Faba vulgaris</name>
    <dbReference type="NCBI Taxonomy" id="3906"/>
    <lineage>
        <taxon>Eukaryota</taxon>
        <taxon>Viridiplantae</taxon>
        <taxon>Streptophyta</taxon>
        <taxon>Embryophyta</taxon>
        <taxon>Tracheophyta</taxon>
        <taxon>Spermatophyta</taxon>
        <taxon>Magnoliopsida</taxon>
        <taxon>eudicotyledons</taxon>
        <taxon>Gunneridae</taxon>
        <taxon>Pentapetalae</taxon>
        <taxon>rosids</taxon>
        <taxon>fabids</taxon>
        <taxon>Fabales</taxon>
        <taxon>Fabaceae</taxon>
        <taxon>Papilionoideae</taxon>
        <taxon>50 kb inversion clade</taxon>
        <taxon>NPAAA clade</taxon>
        <taxon>Hologalegina</taxon>
        <taxon>IRL clade</taxon>
        <taxon>Fabeae</taxon>
        <taxon>Vicia</taxon>
    </lineage>
</organism>
<evidence type="ECO:0000313" key="2">
    <source>
        <dbReference type="Proteomes" id="UP001157006"/>
    </source>
</evidence>